<dbReference type="Pfam" id="PF00326">
    <property type="entry name" value="Peptidase_S9"/>
    <property type="match status" value="1"/>
</dbReference>
<evidence type="ECO:0000313" key="7">
    <source>
        <dbReference type="Proteomes" id="UP001205185"/>
    </source>
</evidence>
<dbReference type="PANTHER" id="PTHR10272:SF0">
    <property type="entry name" value="PLATELET-ACTIVATING FACTOR ACETYLHYDROLASE"/>
    <property type="match status" value="1"/>
</dbReference>
<evidence type="ECO:0000256" key="1">
    <source>
        <dbReference type="ARBA" id="ARBA00022801"/>
    </source>
</evidence>
<keyword evidence="4" id="KW-0732">Signal</keyword>
<evidence type="ECO:0000259" key="5">
    <source>
        <dbReference type="Pfam" id="PF00326"/>
    </source>
</evidence>
<keyword evidence="2" id="KW-0442">Lipid degradation</keyword>
<organism evidence="6 7">
    <name type="scientific">Actinokineospora diospyrosa</name>
    <dbReference type="NCBI Taxonomy" id="103728"/>
    <lineage>
        <taxon>Bacteria</taxon>
        <taxon>Bacillati</taxon>
        <taxon>Actinomycetota</taxon>
        <taxon>Actinomycetes</taxon>
        <taxon>Pseudonocardiales</taxon>
        <taxon>Pseudonocardiaceae</taxon>
        <taxon>Actinokineospora</taxon>
    </lineage>
</organism>
<dbReference type="RefSeq" id="WP_253884726.1">
    <property type="nucleotide sequence ID" value="NZ_BAAAVB010000002.1"/>
</dbReference>
<dbReference type="SUPFAM" id="SSF53474">
    <property type="entry name" value="alpha/beta-Hydrolases"/>
    <property type="match status" value="1"/>
</dbReference>
<dbReference type="Proteomes" id="UP001205185">
    <property type="component" value="Unassembled WGS sequence"/>
</dbReference>
<evidence type="ECO:0000256" key="4">
    <source>
        <dbReference type="SAM" id="SignalP"/>
    </source>
</evidence>
<feature type="chain" id="PRO_5045641729" evidence="4">
    <location>
        <begin position="27"/>
        <end position="395"/>
    </location>
</feature>
<reference evidence="6 7" key="1">
    <citation type="submission" date="2022-06" db="EMBL/GenBank/DDBJ databases">
        <title>Genomic Encyclopedia of Archaeal and Bacterial Type Strains, Phase II (KMG-II): from individual species to whole genera.</title>
        <authorList>
            <person name="Goeker M."/>
        </authorList>
    </citation>
    <scope>NUCLEOTIDE SEQUENCE [LARGE SCALE GENOMIC DNA]</scope>
    <source>
        <strain evidence="6 7">DSM 44255</strain>
    </source>
</reference>
<dbReference type="PANTHER" id="PTHR10272">
    <property type="entry name" value="PLATELET-ACTIVATING FACTOR ACETYLHYDROLASE"/>
    <property type="match status" value="1"/>
</dbReference>
<dbReference type="Pfam" id="PF03403">
    <property type="entry name" value="PAF-AH_p_II"/>
    <property type="match status" value="1"/>
</dbReference>
<keyword evidence="7" id="KW-1185">Reference proteome</keyword>
<dbReference type="GO" id="GO:0016787">
    <property type="term" value="F:hydrolase activity"/>
    <property type="evidence" value="ECO:0007669"/>
    <property type="project" value="UniProtKB-KW"/>
</dbReference>
<feature type="signal peptide" evidence="4">
    <location>
        <begin position="1"/>
        <end position="26"/>
    </location>
</feature>
<gene>
    <name evidence="6" type="ORF">LV75_000296</name>
</gene>
<dbReference type="EMBL" id="JAMTCO010000001">
    <property type="protein sequence ID" value="MCP2267814.1"/>
    <property type="molecule type" value="Genomic_DNA"/>
</dbReference>
<evidence type="ECO:0000256" key="3">
    <source>
        <dbReference type="ARBA" id="ARBA00023098"/>
    </source>
</evidence>
<sequence length="395" mass="42878">MNRRTLGAVLVTAMTATVLMAVPATASQGVSTPGLSGRYPVGTREVHAVDPGRADPWVPQRRRELMLTVSYPAARAGGPRAPWLPSGVAAAFTQLAASPEFLGLPAGTVDWTSVRRRAVLDAAPARGRWPVVLFSPGFAGPREFYADKVDDLASRGYVVVSMSHTFESAAVQFPDGRVEYGRADVGNGADKKKAIDTRVADTRFVLDRLADLSFADTSRIGMAGHSYGGYTTGETMVVDRRVKAGVNIDGALGHGVGQYLPGRVVTEGLDRPFLLFGGDDVDPVTGRELEHSHVDRDLDPSWADFWATQRGWKRDLHLDRSTHFSFTDLQFIVPQVRAHLPAGAQERVIGTVNPTRSVAAQRDYLAGFFDLHLKGWDRHLFAGSSPCHPDTRLIP</sequence>
<accession>A0ABT1I5G8</accession>
<dbReference type="Gene3D" id="3.40.50.1820">
    <property type="entry name" value="alpha/beta hydrolase"/>
    <property type="match status" value="1"/>
</dbReference>
<dbReference type="InterPro" id="IPR029058">
    <property type="entry name" value="AB_hydrolase_fold"/>
</dbReference>
<keyword evidence="3" id="KW-0443">Lipid metabolism</keyword>
<evidence type="ECO:0000256" key="2">
    <source>
        <dbReference type="ARBA" id="ARBA00022963"/>
    </source>
</evidence>
<keyword evidence="1 6" id="KW-0378">Hydrolase</keyword>
<name>A0ABT1I5G8_9PSEU</name>
<evidence type="ECO:0000313" key="6">
    <source>
        <dbReference type="EMBL" id="MCP2267814.1"/>
    </source>
</evidence>
<protein>
    <submittedName>
        <fullName evidence="6">Alpha/beta hydrolase family protein</fullName>
    </submittedName>
</protein>
<feature type="domain" description="Peptidase S9 prolyl oligopeptidase catalytic" evidence="5">
    <location>
        <begin position="193"/>
        <end position="246"/>
    </location>
</feature>
<dbReference type="InterPro" id="IPR001375">
    <property type="entry name" value="Peptidase_S9_cat"/>
</dbReference>
<proteinExistence type="predicted"/>
<comment type="caution">
    <text evidence="6">The sequence shown here is derived from an EMBL/GenBank/DDBJ whole genome shotgun (WGS) entry which is preliminary data.</text>
</comment>